<sequence>MATPASQMAVPRQGRAQDFDFGAVVPVLCCRCASLLRSCAWPARRSRRLGGSLNPRLGFLGLAVMVVGTVGEMSVEGEIGRAEWADNITAYSNITGCASSFSSDPFNEYRNCTGSDGCCHAPIFPGSIPKKMEFRGIEHMGVDYMPLAFVSEEGLTAHWWDTILNSTGDWGIHYFSSPLVLQWAVKQGFPASAGNSLGQCPGDVASRLCRSKLSSCLQENGGYMCYSDKGYQGNPYILHSALPTHPFVAAASLSPSSLMNREVAGDDHQQEGGVRRLLTAAAPTGPRSQWTVDGFYCKELQNGAPSVKQTAEQNRTGFV</sequence>
<reference evidence="1" key="1">
    <citation type="submission" date="2020-07" db="EMBL/GenBank/DDBJ databases">
        <title>Genome sequence and genetic diversity analysis of an under-domesticated orphan crop, white fonio (Digitaria exilis).</title>
        <authorList>
            <person name="Bennetzen J.L."/>
            <person name="Chen S."/>
            <person name="Ma X."/>
            <person name="Wang X."/>
            <person name="Yssel A.E.J."/>
            <person name="Chaluvadi S.R."/>
            <person name="Johnson M."/>
            <person name="Gangashetty P."/>
            <person name="Hamidou F."/>
            <person name="Sanogo M.D."/>
            <person name="Zwaenepoel A."/>
            <person name="Wallace J."/>
            <person name="Van De Peer Y."/>
            <person name="Van Deynze A."/>
        </authorList>
    </citation>
    <scope>NUCLEOTIDE SEQUENCE</scope>
    <source>
        <tissue evidence="1">Leaves</tissue>
    </source>
</reference>
<evidence type="ECO:0000313" key="2">
    <source>
        <dbReference type="Proteomes" id="UP000636709"/>
    </source>
</evidence>
<dbReference type="AlphaFoldDB" id="A0A835EPC6"/>
<dbReference type="Proteomes" id="UP000636709">
    <property type="component" value="Unassembled WGS sequence"/>
</dbReference>
<organism evidence="1 2">
    <name type="scientific">Digitaria exilis</name>
    <dbReference type="NCBI Taxonomy" id="1010633"/>
    <lineage>
        <taxon>Eukaryota</taxon>
        <taxon>Viridiplantae</taxon>
        <taxon>Streptophyta</taxon>
        <taxon>Embryophyta</taxon>
        <taxon>Tracheophyta</taxon>
        <taxon>Spermatophyta</taxon>
        <taxon>Magnoliopsida</taxon>
        <taxon>Liliopsida</taxon>
        <taxon>Poales</taxon>
        <taxon>Poaceae</taxon>
        <taxon>PACMAD clade</taxon>
        <taxon>Panicoideae</taxon>
        <taxon>Panicodae</taxon>
        <taxon>Paniceae</taxon>
        <taxon>Anthephorinae</taxon>
        <taxon>Digitaria</taxon>
    </lineage>
</organism>
<dbReference type="EMBL" id="JACEFO010001753">
    <property type="protein sequence ID" value="KAF8711219.1"/>
    <property type="molecule type" value="Genomic_DNA"/>
</dbReference>
<evidence type="ECO:0000313" key="1">
    <source>
        <dbReference type="EMBL" id="KAF8711219.1"/>
    </source>
</evidence>
<gene>
    <name evidence="1" type="ORF">HU200_029235</name>
</gene>
<accession>A0A835EPC6</accession>
<protein>
    <submittedName>
        <fullName evidence="1">Uncharacterized protein</fullName>
    </submittedName>
</protein>
<dbReference type="PANTHER" id="PTHR33491">
    <property type="entry name" value="OSJNBA0016N04.9 PROTEIN"/>
    <property type="match status" value="1"/>
</dbReference>
<keyword evidence="2" id="KW-1185">Reference proteome</keyword>
<comment type="caution">
    <text evidence="1">The sequence shown here is derived from an EMBL/GenBank/DDBJ whole genome shotgun (WGS) entry which is preliminary data.</text>
</comment>
<proteinExistence type="predicted"/>
<name>A0A835EPC6_9POAL</name>